<dbReference type="CDD" id="cd02440">
    <property type="entry name" value="AdoMet_MTases"/>
    <property type="match status" value="1"/>
</dbReference>
<evidence type="ECO:0000256" key="1">
    <source>
        <dbReference type="ARBA" id="ARBA00004953"/>
    </source>
</evidence>
<dbReference type="Pfam" id="PF13847">
    <property type="entry name" value="Methyltransf_31"/>
    <property type="match status" value="1"/>
</dbReference>
<evidence type="ECO:0000256" key="2">
    <source>
        <dbReference type="ARBA" id="ARBA00022573"/>
    </source>
</evidence>
<dbReference type="EMBL" id="CP007453">
    <property type="protein sequence ID" value="AHM57608.1"/>
    <property type="molecule type" value="Genomic_DNA"/>
</dbReference>
<dbReference type="InterPro" id="IPR050714">
    <property type="entry name" value="Cobalamin_biosynth_MTase"/>
</dbReference>
<dbReference type="GO" id="GO:0008276">
    <property type="term" value="F:protein methyltransferase activity"/>
    <property type="evidence" value="ECO:0007669"/>
    <property type="project" value="InterPro"/>
</dbReference>
<dbReference type="Gene3D" id="3.40.50.150">
    <property type="entry name" value="Vaccinia Virus protein VP39"/>
    <property type="match status" value="1"/>
</dbReference>
<evidence type="ECO:0000256" key="4">
    <source>
        <dbReference type="ARBA" id="ARBA00022679"/>
    </source>
</evidence>
<dbReference type="GO" id="GO:0032259">
    <property type="term" value="P:methylation"/>
    <property type="evidence" value="ECO:0007669"/>
    <property type="project" value="UniProtKB-KW"/>
</dbReference>
<dbReference type="HAMAP" id="MF_00786">
    <property type="entry name" value="CbiT"/>
    <property type="match status" value="1"/>
</dbReference>
<dbReference type="InterPro" id="IPR025714">
    <property type="entry name" value="Methyltranfer_dom"/>
</dbReference>
<evidence type="ECO:0000256" key="3">
    <source>
        <dbReference type="ARBA" id="ARBA00022603"/>
    </source>
</evidence>
<evidence type="ECO:0000313" key="8">
    <source>
        <dbReference type="Proteomes" id="UP000019591"/>
    </source>
</evidence>
<dbReference type="EC" id="2.1.1.196" evidence="7"/>
<keyword evidence="5" id="KW-0949">S-adenosyl-L-methionine</keyword>
<evidence type="ECO:0000313" key="7">
    <source>
        <dbReference type="EMBL" id="AHM57608.1"/>
    </source>
</evidence>
<keyword evidence="7" id="KW-0614">Plasmid</keyword>
<dbReference type="InterPro" id="IPR014008">
    <property type="entry name" value="Cbl_synth_MTase_CbiT"/>
</dbReference>
<sequence>MSNAWSCITGGIPDSMFERGQVPMTKEEVRSVALSKLRLHSDSTVVDIGAGTGSVSIEAALVCKSGIVHAIDKSEEAARLIEANARRFGVKNINIIKGTAPEALDSLGMVDRVFIGGSTGRLEQIFSWMEAVLQKGGRVAANFITIENAALMIRLLEEYGYSGIDIVHIGVSRGRRLGSQTMMNAENGIYIISADWM</sequence>
<name>W8TIF5_PEPAC</name>
<dbReference type="NCBIfam" id="TIGR02469">
    <property type="entry name" value="CbiT"/>
    <property type="match status" value="1"/>
</dbReference>
<keyword evidence="2" id="KW-0169">Cobalamin biosynthesis</keyword>
<protein>
    <submittedName>
        <fullName evidence="7">Precorrin-6Y C5,15-methyltransferase CbiT</fullName>
        <ecNumber evidence="7">2.1.1.-</ecNumber>
        <ecNumber evidence="7">2.1.1.196</ecNumber>
    </submittedName>
</protein>
<dbReference type="PANTHER" id="PTHR43182">
    <property type="entry name" value="COBALT-PRECORRIN-6B C(15)-METHYLTRANSFERASE (DECARBOXYLATING)"/>
    <property type="match status" value="1"/>
</dbReference>
<feature type="domain" description="Methyltransferase" evidence="6">
    <location>
        <begin position="40"/>
        <end position="142"/>
    </location>
</feature>
<dbReference type="Proteomes" id="UP000019591">
    <property type="component" value="Plasmid EAL2_808p"/>
</dbReference>
<dbReference type="InterPro" id="IPR029063">
    <property type="entry name" value="SAM-dependent_MTases_sf"/>
</dbReference>
<dbReference type="InterPro" id="IPR023475">
    <property type="entry name" value="CbiT"/>
</dbReference>
<gene>
    <name evidence="7" type="primary">cbiT</name>
    <name evidence="7" type="ORF">EAL2_808p01020</name>
</gene>
<evidence type="ECO:0000256" key="5">
    <source>
        <dbReference type="ARBA" id="ARBA00022691"/>
    </source>
</evidence>
<geneLocation type="plasmid" evidence="7 8">
    <name>EAL2_808p</name>
</geneLocation>
<dbReference type="SUPFAM" id="SSF53335">
    <property type="entry name" value="S-adenosyl-L-methionine-dependent methyltransferases"/>
    <property type="match status" value="1"/>
</dbReference>
<dbReference type="KEGG" id="eac:EAL2_808p01020"/>
<evidence type="ECO:0000259" key="6">
    <source>
        <dbReference type="Pfam" id="PF13847"/>
    </source>
</evidence>
<comment type="pathway">
    <text evidence="1">Cofactor biosynthesis; adenosylcobalamin biosynthesis.</text>
</comment>
<dbReference type="RefSeq" id="WP_025436522.1">
    <property type="nucleotide sequence ID" value="NZ_CP007453.1"/>
</dbReference>
<keyword evidence="8" id="KW-1185">Reference proteome</keyword>
<dbReference type="AlphaFoldDB" id="W8TIF5"/>
<reference evidence="7 8" key="1">
    <citation type="journal article" date="2014" name="Genome Announc.">
        <title>Complete Genome Sequence of Amino Acid-Utilizing Eubacterium acidaminophilum al-2 (DSM 3953).</title>
        <authorList>
            <person name="Poehlein A."/>
            <person name="Andreesen J.R."/>
            <person name="Daniel R."/>
        </authorList>
    </citation>
    <scope>NUCLEOTIDE SEQUENCE [LARGE SCALE GENOMIC DNA]</scope>
    <source>
        <strain evidence="7 8">DSM 3953</strain>
        <plasmid evidence="8">Plasmid EAL2_808p</plasmid>
    </source>
</reference>
<dbReference type="OrthoDB" id="9780707at2"/>
<dbReference type="eggNOG" id="COG2242">
    <property type="taxonomic scope" value="Bacteria"/>
</dbReference>
<keyword evidence="4 7" id="KW-0808">Transferase</keyword>
<organism evidence="7 8">
    <name type="scientific">Peptoclostridium acidaminophilum DSM 3953</name>
    <dbReference type="NCBI Taxonomy" id="1286171"/>
    <lineage>
        <taxon>Bacteria</taxon>
        <taxon>Bacillati</taxon>
        <taxon>Bacillota</taxon>
        <taxon>Clostridia</taxon>
        <taxon>Peptostreptococcales</taxon>
        <taxon>Peptoclostridiaceae</taxon>
        <taxon>Peptoclostridium</taxon>
    </lineage>
</organism>
<proteinExistence type="inferred from homology"/>
<dbReference type="PATRIC" id="fig|1286171.3.peg.2280"/>
<dbReference type="UniPathway" id="UPA00148"/>
<dbReference type="EC" id="2.1.1.-" evidence="7"/>
<dbReference type="HOGENOM" id="CLU_094143_0_0_9"/>
<accession>W8TIF5</accession>
<keyword evidence="3 7" id="KW-0489">Methyltransferase</keyword>
<dbReference type="PANTHER" id="PTHR43182:SF1">
    <property type="entry name" value="COBALT-PRECORRIN-7 C(5)-METHYLTRANSFERASE"/>
    <property type="match status" value="1"/>
</dbReference>
<dbReference type="GO" id="GO:0009236">
    <property type="term" value="P:cobalamin biosynthetic process"/>
    <property type="evidence" value="ECO:0007669"/>
    <property type="project" value="UniProtKB-UniPathway"/>
</dbReference>